<dbReference type="GO" id="GO:0004497">
    <property type="term" value="F:monooxygenase activity"/>
    <property type="evidence" value="ECO:0007669"/>
    <property type="project" value="UniProtKB-KW"/>
</dbReference>
<gene>
    <name evidence="16" type="primary">LOC110787264</name>
</gene>
<evidence type="ECO:0000256" key="12">
    <source>
        <dbReference type="PIRSR" id="PIRSR602401-1"/>
    </source>
</evidence>
<evidence type="ECO:0000256" key="4">
    <source>
        <dbReference type="ARBA" id="ARBA00022617"/>
    </source>
</evidence>
<keyword evidence="10 13" id="KW-0503">Monooxygenase</keyword>
<dbReference type="GO" id="GO:0020037">
    <property type="term" value="F:heme binding"/>
    <property type="evidence" value="ECO:0007669"/>
    <property type="project" value="InterPro"/>
</dbReference>
<comment type="cofactor">
    <cofactor evidence="1 12">
        <name>heme</name>
        <dbReference type="ChEBI" id="CHEBI:30413"/>
    </cofactor>
</comment>
<accession>A0A9R0JUZ9</accession>
<dbReference type="PANTHER" id="PTHR47955">
    <property type="entry name" value="CYTOCHROME P450 FAMILY 71 PROTEIN"/>
    <property type="match status" value="1"/>
</dbReference>
<evidence type="ECO:0000256" key="6">
    <source>
        <dbReference type="ARBA" id="ARBA00022723"/>
    </source>
</evidence>
<evidence type="ECO:0000256" key="13">
    <source>
        <dbReference type="RuleBase" id="RU000461"/>
    </source>
</evidence>
<evidence type="ECO:0000313" key="15">
    <source>
        <dbReference type="Proteomes" id="UP000813463"/>
    </source>
</evidence>
<dbReference type="GO" id="GO:0016020">
    <property type="term" value="C:membrane"/>
    <property type="evidence" value="ECO:0007669"/>
    <property type="project" value="UniProtKB-SubCell"/>
</dbReference>
<keyword evidence="11" id="KW-0472">Membrane</keyword>
<evidence type="ECO:0000256" key="2">
    <source>
        <dbReference type="ARBA" id="ARBA00004167"/>
    </source>
</evidence>
<reference evidence="16" key="2">
    <citation type="submission" date="2025-08" db="UniProtKB">
        <authorList>
            <consortium name="RefSeq"/>
        </authorList>
    </citation>
    <scope>IDENTIFICATION</scope>
    <source>
        <tissue evidence="16">Leaf</tissue>
    </source>
</reference>
<comment type="similarity">
    <text evidence="3 13">Belongs to the cytochrome P450 family.</text>
</comment>
<dbReference type="GO" id="GO:0005506">
    <property type="term" value="F:iron ion binding"/>
    <property type="evidence" value="ECO:0007669"/>
    <property type="project" value="InterPro"/>
</dbReference>
<dbReference type="PANTHER" id="PTHR47955:SF22">
    <property type="entry name" value="CYTOCHROME P450 83B1-LIKE"/>
    <property type="match status" value="1"/>
</dbReference>
<keyword evidence="15" id="KW-1185">Reference proteome</keyword>
<proteinExistence type="inferred from homology"/>
<comment type="subcellular location">
    <subcellularLocation>
        <location evidence="2">Membrane</location>
        <topology evidence="2">Single-pass membrane protein</topology>
    </subcellularLocation>
</comment>
<evidence type="ECO:0000256" key="1">
    <source>
        <dbReference type="ARBA" id="ARBA00001971"/>
    </source>
</evidence>
<evidence type="ECO:0000256" key="11">
    <source>
        <dbReference type="ARBA" id="ARBA00023136"/>
    </source>
</evidence>
<organism evidence="15 16">
    <name type="scientific">Spinacia oleracea</name>
    <name type="common">Spinach</name>
    <dbReference type="NCBI Taxonomy" id="3562"/>
    <lineage>
        <taxon>Eukaryota</taxon>
        <taxon>Viridiplantae</taxon>
        <taxon>Streptophyta</taxon>
        <taxon>Embryophyta</taxon>
        <taxon>Tracheophyta</taxon>
        <taxon>Spermatophyta</taxon>
        <taxon>Magnoliopsida</taxon>
        <taxon>eudicotyledons</taxon>
        <taxon>Gunneridae</taxon>
        <taxon>Pentapetalae</taxon>
        <taxon>Caryophyllales</taxon>
        <taxon>Chenopodiaceae</taxon>
        <taxon>Chenopodioideae</taxon>
        <taxon>Anserineae</taxon>
        <taxon>Spinacia</taxon>
    </lineage>
</organism>
<dbReference type="KEGG" id="soe:110787264"/>
<dbReference type="InterPro" id="IPR001128">
    <property type="entry name" value="Cyt_P450"/>
</dbReference>
<evidence type="ECO:0000256" key="7">
    <source>
        <dbReference type="ARBA" id="ARBA00022989"/>
    </source>
</evidence>
<dbReference type="GeneID" id="110787264"/>
<dbReference type="InterPro" id="IPR017972">
    <property type="entry name" value="Cyt_P450_CS"/>
</dbReference>
<dbReference type="SUPFAM" id="SSF48264">
    <property type="entry name" value="Cytochrome P450"/>
    <property type="match status" value="1"/>
</dbReference>
<keyword evidence="4 12" id="KW-0349">Heme</keyword>
<feature type="signal peptide" evidence="14">
    <location>
        <begin position="1"/>
        <end position="29"/>
    </location>
</feature>
<evidence type="ECO:0000256" key="14">
    <source>
        <dbReference type="SAM" id="SignalP"/>
    </source>
</evidence>
<dbReference type="PRINTS" id="PR00463">
    <property type="entry name" value="EP450I"/>
</dbReference>
<keyword evidence="9 12" id="KW-0408">Iron</keyword>
<dbReference type="Gene3D" id="1.10.630.10">
    <property type="entry name" value="Cytochrome P450"/>
    <property type="match status" value="1"/>
</dbReference>
<evidence type="ECO:0000256" key="10">
    <source>
        <dbReference type="ARBA" id="ARBA00023033"/>
    </source>
</evidence>
<dbReference type="PRINTS" id="PR00385">
    <property type="entry name" value="P450"/>
</dbReference>
<dbReference type="Proteomes" id="UP000813463">
    <property type="component" value="Chromosome 5"/>
</dbReference>
<evidence type="ECO:0000256" key="3">
    <source>
        <dbReference type="ARBA" id="ARBA00010617"/>
    </source>
</evidence>
<keyword evidence="8 13" id="KW-0560">Oxidoreductase</keyword>
<evidence type="ECO:0000256" key="9">
    <source>
        <dbReference type="ARBA" id="ARBA00023004"/>
    </source>
</evidence>
<dbReference type="RefSeq" id="XP_021847545.2">
    <property type="nucleotide sequence ID" value="XM_021991853.2"/>
</dbReference>
<evidence type="ECO:0000313" key="16">
    <source>
        <dbReference type="RefSeq" id="XP_021847545.2"/>
    </source>
</evidence>
<sequence length="504" mass="56855">MVLLLLIASLSSVIFFLLLLLLLLPKSKQNQALRPPPGPRGLPLIGNMFQFKPSNSHIYFSNLGKTYGSIFTLGLMGKSMVVIQSAELAKEVLQKQDENFCSRPQTAGRKKLSYNGLDIALSPYSEYLKEIKKVLVVNLLSSKNVDSFAPIRQEEVSRLIQKVSSLSFASKTVNLSQLVLNYAASNASRITFGKRYDDEDVFGSRYWSLLHEAEYMFTTFFFSDYIYLGGWIDKLTGQYSRLEKTFKDLDAIYDKIIDDHLHAIKLKSEQHDIVDVLLRLMNDTSFPFKLTIHHIKAILMNLFSGGANTTTAGVIWTLTELMKNPIPMKKVQEELRKAVLNTGCITKLDLSKLEYFKAVIKESLRLHPPAPLLIPRETTRKTNINGYDILPKTIVVLNGWAIGRDPKYWMDPDIFMPERFLGSSMDLMGMTMIPFGGGRRMCPASAFGLANLELALANLLFSFDWELPAGLNKDDIDTNVLPGLVTHKEKELCLIAKKFEFAGK</sequence>
<keyword evidence="7" id="KW-1133">Transmembrane helix</keyword>
<keyword evidence="6 12" id="KW-0479">Metal-binding</keyword>
<evidence type="ECO:0000256" key="8">
    <source>
        <dbReference type="ARBA" id="ARBA00023002"/>
    </source>
</evidence>
<dbReference type="Pfam" id="PF00067">
    <property type="entry name" value="p450"/>
    <property type="match status" value="1"/>
</dbReference>
<keyword evidence="14" id="KW-0732">Signal</keyword>
<evidence type="ECO:0000256" key="5">
    <source>
        <dbReference type="ARBA" id="ARBA00022692"/>
    </source>
</evidence>
<dbReference type="AlphaFoldDB" id="A0A9R0JUZ9"/>
<reference evidence="15" key="1">
    <citation type="journal article" date="2021" name="Nat. Commun.">
        <title>Genomic analyses provide insights into spinach domestication and the genetic basis of agronomic traits.</title>
        <authorList>
            <person name="Cai X."/>
            <person name="Sun X."/>
            <person name="Xu C."/>
            <person name="Sun H."/>
            <person name="Wang X."/>
            <person name="Ge C."/>
            <person name="Zhang Z."/>
            <person name="Wang Q."/>
            <person name="Fei Z."/>
            <person name="Jiao C."/>
            <person name="Wang Q."/>
        </authorList>
    </citation>
    <scope>NUCLEOTIDE SEQUENCE [LARGE SCALE GENOMIC DNA]</scope>
    <source>
        <strain evidence="15">cv. Varoflay</strain>
    </source>
</reference>
<dbReference type="CDD" id="cd11072">
    <property type="entry name" value="CYP71-like"/>
    <property type="match status" value="1"/>
</dbReference>
<feature type="binding site" description="axial binding residue" evidence="12">
    <location>
        <position position="442"/>
    </location>
    <ligand>
        <name>heme</name>
        <dbReference type="ChEBI" id="CHEBI:30413"/>
    </ligand>
    <ligandPart>
        <name>Fe</name>
        <dbReference type="ChEBI" id="CHEBI:18248"/>
    </ligandPart>
</feature>
<dbReference type="GO" id="GO:0016705">
    <property type="term" value="F:oxidoreductase activity, acting on paired donors, with incorporation or reduction of molecular oxygen"/>
    <property type="evidence" value="ECO:0007669"/>
    <property type="project" value="InterPro"/>
</dbReference>
<dbReference type="InterPro" id="IPR002401">
    <property type="entry name" value="Cyt_P450_E_grp-I"/>
</dbReference>
<dbReference type="PROSITE" id="PS00086">
    <property type="entry name" value="CYTOCHROME_P450"/>
    <property type="match status" value="1"/>
</dbReference>
<name>A0A9R0JUZ9_SPIOL</name>
<feature type="chain" id="PRO_5045195271" evidence="14">
    <location>
        <begin position="30"/>
        <end position="504"/>
    </location>
</feature>
<protein>
    <submittedName>
        <fullName evidence="16">6,7,8-trihydroxycoumarin synthase</fullName>
    </submittedName>
</protein>
<dbReference type="InterPro" id="IPR036396">
    <property type="entry name" value="Cyt_P450_sf"/>
</dbReference>
<keyword evidence="5" id="KW-0812">Transmembrane</keyword>